<protein>
    <recommendedName>
        <fullName evidence="5">Serine-threonine protein phosphatase N-terminal domain-containing protein</fullName>
    </recommendedName>
</protein>
<dbReference type="AlphaFoldDB" id="A0A179FIL9"/>
<keyword evidence="2" id="KW-0378">Hydrolase</keyword>
<accession>A0A179FIL9</accession>
<keyword evidence="1" id="KW-0479">Metal-binding</keyword>
<feature type="compositionally biased region" description="Polar residues" evidence="4">
    <location>
        <begin position="61"/>
        <end position="90"/>
    </location>
</feature>
<evidence type="ECO:0000256" key="2">
    <source>
        <dbReference type="ARBA" id="ARBA00022801"/>
    </source>
</evidence>
<evidence type="ECO:0000256" key="3">
    <source>
        <dbReference type="ARBA" id="ARBA00023211"/>
    </source>
</evidence>
<dbReference type="OrthoDB" id="4938946at2759"/>
<dbReference type="KEGG" id="pchm:VFPPC_16340"/>
<comment type="caution">
    <text evidence="6">The sequence shown here is derived from an EMBL/GenBank/DDBJ whole genome shotgun (WGS) entry which is preliminary data.</text>
</comment>
<proteinExistence type="predicted"/>
<name>A0A179FIL9_METCM</name>
<feature type="region of interest" description="Disordered" evidence="4">
    <location>
        <begin position="61"/>
        <end position="106"/>
    </location>
</feature>
<dbReference type="InterPro" id="IPR031675">
    <property type="entry name" value="STPPase_N"/>
</dbReference>
<sequence>MLVPSGATHIGQQCWLLPYLTLLYRDTTMPQSLERVHPEGDIFLVLSKSPEYEYESFAPWNAQSAGEESKSRYTGNTDSQDSAISSPHSTTNDEKQDTTAYTKDGGSKAEECLKDMLATSRSEANEPNLSDSQDFYFQVSSKHLEHASDVFKAWLKSPLGETQFHDGRRKHSLPFGDPKALLILMNVIHGNNSKIPRSIDLELLAMIAVLVDYFNCSEAVELAVDLWIDHLRHELPAAHNRELVLWILIFDKFSREKLLEKAHEVFSASNRMNCGRDKKISPIIKTLLKLATRLQMGQSRCTLACESMLLGSLLKHMGPLCLLSPGPVHPYLGHSYKQIAEAFSLFESPTWFCEVSRQSSPEESDCKISGPDNGQIEGCKRHRAHSCSSDHDWINSILLKVKRGVGPFPFSLEVQNLAADRRKKGRTSCLRKPDADLTHKTPRCSFFMETAHFVSLEDNYSVIPSLRPGNKLCWGSKQDEVLNRLLCRDVLAGQAEAELSEWDIRSLCNVTRKVLLSQPTMLL</sequence>
<evidence type="ECO:0000313" key="7">
    <source>
        <dbReference type="Proteomes" id="UP000078397"/>
    </source>
</evidence>
<evidence type="ECO:0000256" key="1">
    <source>
        <dbReference type="ARBA" id="ARBA00022723"/>
    </source>
</evidence>
<keyword evidence="3" id="KW-0464">Manganese</keyword>
<evidence type="ECO:0000256" key="4">
    <source>
        <dbReference type="SAM" id="MobiDB-lite"/>
    </source>
</evidence>
<dbReference type="STRING" id="1380566.A0A179FIL9"/>
<dbReference type="GO" id="GO:0016787">
    <property type="term" value="F:hydrolase activity"/>
    <property type="evidence" value="ECO:0007669"/>
    <property type="project" value="UniProtKB-KW"/>
</dbReference>
<gene>
    <name evidence="6" type="ORF">VFPPC_16340</name>
</gene>
<keyword evidence="7" id="KW-1185">Reference proteome</keyword>
<evidence type="ECO:0000313" key="6">
    <source>
        <dbReference type="EMBL" id="OAQ65382.2"/>
    </source>
</evidence>
<dbReference type="RefSeq" id="XP_022284332.1">
    <property type="nucleotide sequence ID" value="XM_022429010.1"/>
</dbReference>
<feature type="domain" description="Serine-threonine protein phosphatase N-terminal" evidence="5">
    <location>
        <begin position="479"/>
        <end position="522"/>
    </location>
</feature>
<dbReference type="EMBL" id="LSBJ02000005">
    <property type="protein sequence ID" value="OAQ65382.2"/>
    <property type="molecule type" value="Genomic_DNA"/>
</dbReference>
<dbReference type="GO" id="GO:0046872">
    <property type="term" value="F:metal ion binding"/>
    <property type="evidence" value="ECO:0007669"/>
    <property type="project" value="UniProtKB-KW"/>
</dbReference>
<reference evidence="6 7" key="1">
    <citation type="journal article" date="2016" name="PLoS Pathog.">
        <title>Biosynthesis of antibiotic leucinostatins in bio-control fungus Purpureocillium lilacinum and their inhibition on phytophthora revealed by genome mining.</title>
        <authorList>
            <person name="Wang G."/>
            <person name="Liu Z."/>
            <person name="Lin R."/>
            <person name="Li E."/>
            <person name="Mao Z."/>
            <person name="Ling J."/>
            <person name="Yang Y."/>
            <person name="Yin W.B."/>
            <person name="Xie B."/>
        </authorList>
    </citation>
    <scope>NUCLEOTIDE SEQUENCE [LARGE SCALE GENOMIC DNA]</scope>
    <source>
        <strain evidence="6">170</strain>
    </source>
</reference>
<dbReference type="Proteomes" id="UP000078397">
    <property type="component" value="Unassembled WGS sequence"/>
</dbReference>
<organism evidence="6 7">
    <name type="scientific">Pochonia chlamydosporia 170</name>
    <dbReference type="NCBI Taxonomy" id="1380566"/>
    <lineage>
        <taxon>Eukaryota</taxon>
        <taxon>Fungi</taxon>
        <taxon>Dikarya</taxon>
        <taxon>Ascomycota</taxon>
        <taxon>Pezizomycotina</taxon>
        <taxon>Sordariomycetes</taxon>
        <taxon>Hypocreomycetidae</taxon>
        <taxon>Hypocreales</taxon>
        <taxon>Clavicipitaceae</taxon>
        <taxon>Pochonia</taxon>
    </lineage>
</organism>
<dbReference type="GeneID" id="28858087"/>
<evidence type="ECO:0000259" key="5">
    <source>
        <dbReference type="Pfam" id="PF16891"/>
    </source>
</evidence>
<dbReference type="Pfam" id="PF16891">
    <property type="entry name" value="STPPase_N"/>
    <property type="match status" value="1"/>
</dbReference>